<accession>A0A1B2DXU1</accession>
<sequence>MRRWGGVEIAAGIVIIIIAIFGFVFYARFRRTRQAVKGGNVIELKSRSRRSGAEGKDQACSRCKQRRKLMFYADASGAVRGLCKTCRRELEQHQELYPV</sequence>
<protein>
    <submittedName>
        <fullName evidence="2">Uncharacterized protein</fullName>
    </submittedName>
</protein>
<reference evidence="2" key="1">
    <citation type="submission" date="2016-08" db="EMBL/GenBank/DDBJ databases">
        <title>Complete Genome Seqeunce of Paenibacillus sp. nov. IHBB 9852 from high altitute lake of Indian trans-Himalayas.</title>
        <authorList>
            <person name="Kiran S."/>
            <person name="Swarnkar M.K."/>
            <person name="Rana A."/>
            <person name="Tewari R."/>
            <person name="Gulati A."/>
        </authorList>
    </citation>
    <scope>NUCLEOTIDE SEQUENCE [LARGE SCALE GENOMIC DNA]</scope>
    <source>
        <strain evidence="2">IHBB 9852</strain>
    </source>
</reference>
<evidence type="ECO:0000256" key="1">
    <source>
        <dbReference type="SAM" id="Phobius"/>
    </source>
</evidence>
<dbReference type="EMBL" id="CP016809">
    <property type="protein sequence ID" value="ANY72447.1"/>
    <property type="molecule type" value="Genomic_DNA"/>
</dbReference>
<dbReference type="KEGG" id="pib:BBD41_07535"/>
<feature type="transmembrane region" description="Helical" evidence="1">
    <location>
        <begin position="6"/>
        <end position="27"/>
    </location>
</feature>
<proteinExistence type="predicted"/>
<organism evidence="2">
    <name type="scientific">Paenibacillus ihbetae</name>
    <dbReference type="NCBI Taxonomy" id="1870820"/>
    <lineage>
        <taxon>Bacteria</taxon>
        <taxon>Bacillati</taxon>
        <taxon>Bacillota</taxon>
        <taxon>Bacilli</taxon>
        <taxon>Bacillales</taxon>
        <taxon>Paenibacillaceae</taxon>
        <taxon>Paenibacillus</taxon>
    </lineage>
</organism>
<keyword evidence="1" id="KW-0472">Membrane</keyword>
<evidence type="ECO:0000313" key="2">
    <source>
        <dbReference type="EMBL" id="ANY72447.1"/>
    </source>
</evidence>
<keyword evidence="1" id="KW-1133">Transmembrane helix</keyword>
<dbReference type="AlphaFoldDB" id="A0A1B2DXU1"/>
<keyword evidence="1" id="KW-0812">Transmembrane</keyword>
<gene>
    <name evidence="2" type="ORF">BBD41_07535</name>
</gene>
<name>A0A1B2DXU1_9BACL</name>